<feature type="transmembrane region" description="Helical" evidence="12">
    <location>
        <begin position="264"/>
        <end position="282"/>
    </location>
</feature>
<dbReference type="EMBL" id="NVUS01000009">
    <property type="protein sequence ID" value="PCJ01032.1"/>
    <property type="molecule type" value="Genomic_DNA"/>
</dbReference>
<keyword evidence="9" id="KW-0406">Ion transport</keyword>
<name>A0A2A4Z230_9PROT</name>
<evidence type="ECO:0000256" key="3">
    <source>
        <dbReference type="ARBA" id="ARBA00022448"/>
    </source>
</evidence>
<dbReference type="InterPro" id="IPR006153">
    <property type="entry name" value="Cation/H_exchanger_TM"/>
</dbReference>
<accession>A0A2A4Z230</accession>
<dbReference type="PANTHER" id="PTHR10110:SF195">
    <property type="entry name" value="NA(+)_H(+) ANTIPORTER NHAS2"/>
    <property type="match status" value="1"/>
</dbReference>
<dbReference type="GO" id="GO:0015385">
    <property type="term" value="F:sodium:proton antiporter activity"/>
    <property type="evidence" value="ECO:0007669"/>
    <property type="project" value="InterPro"/>
</dbReference>
<evidence type="ECO:0000256" key="11">
    <source>
        <dbReference type="ARBA" id="ARBA00023201"/>
    </source>
</evidence>
<keyword evidence="6 12" id="KW-0812">Transmembrane</keyword>
<organism evidence="14">
    <name type="scientific">OCS116 cluster bacterium</name>
    <dbReference type="NCBI Taxonomy" id="2030921"/>
    <lineage>
        <taxon>Bacteria</taxon>
        <taxon>Pseudomonadati</taxon>
        <taxon>Pseudomonadota</taxon>
        <taxon>Alphaproteobacteria</taxon>
        <taxon>OCS116 cluster</taxon>
    </lineage>
</organism>
<keyword evidence="5" id="KW-1003">Cell membrane</keyword>
<evidence type="ECO:0000256" key="10">
    <source>
        <dbReference type="ARBA" id="ARBA00023136"/>
    </source>
</evidence>
<feature type="transmembrane region" description="Helical" evidence="12">
    <location>
        <begin position="361"/>
        <end position="380"/>
    </location>
</feature>
<keyword evidence="7 12" id="KW-1133">Transmembrane helix</keyword>
<feature type="transmembrane region" description="Helical" evidence="12">
    <location>
        <begin position="101"/>
        <end position="124"/>
    </location>
</feature>
<dbReference type="Pfam" id="PF00999">
    <property type="entry name" value="Na_H_Exchanger"/>
    <property type="match status" value="1"/>
</dbReference>
<evidence type="ECO:0000256" key="6">
    <source>
        <dbReference type="ARBA" id="ARBA00022692"/>
    </source>
</evidence>
<keyword evidence="3" id="KW-0813">Transport</keyword>
<evidence type="ECO:0000256" key="8">
    <source>
        <dbReference type="ARBA" id="ARBA00023053"/>
    </source>
</evidence>
<reference key="1">
    <citation type="submission" date="2017-08" db="EMBL/GenBank/DDBJ databases">
        <title>A dynamic microbial community with high functional redundancy inhabits the cold, oxic subseafloor aquifer.</title>
        <authorList>
            <person name="Tully B.J."/>
            <person name="Wheat C.G."/>
            <person name="Glazer B.T."/>
            <person name="Huber J.A."/>
        </authorList>
    </citation>
    <scope>NUCLEOTIDE SEQUENCE [LARGE SCALE GENOMIC DNA]</scope>
</reference>
<comment type="subcellular location">
    <subcellularLocation>
        <location evidence="1">Cell membrane</location>
        <topology evidence="1">Multi-pass membrane protein</topology>
    </subcellularLocation>
</comment>
<feature type="domain" description="Cation/H+ exchanger transmembrane" evidence="13">
    <location>
        <begin position="13"/>
        <end position="411"/>
    </location>
</feature>
<feature type="transmembrane region" description="Helical" evidence="12">
    <location>
        <begin position="241"/>
        <end position="258"/>
    </location>
</feature>
<evidence type="ECO:0000256" key="1">
    <source>
        <dbReference type="ARBA" id="ARBA00004651"/>
    </source>
</evidence>
<reference evidence="14" key="2">
    <citation type="journal article" date="2018" name="ISME J.">
        <title>A dynamic microbial community with high functional redundancy inhabits the cold, oxic subseafloor aquifer.</title>
        <authorList>
            <person name="Tully B.J."/>
            <person name="Wheat C.G."/>
            <person name="Glazer B.T."/>
            <person name="Huber J.A."/>
        </authorList>
    </citation>
    <scope>NUCLEOTIDE SEQUENCE</scope>
    <source>
        <strain evidence="14">NORP83</strain>
    </source>
</reference>
<gene>
    <name evidence="14" type="ORF">COB13_08720</name>
</gene>
<feature type="transmembrane region" description="Helical" evidence="12">
    <location>
        <begin position="303"/>
        <end position="322"/>
    </location>
</feature>
<dbReference type="AlphaFoldDB" id="A0A2A4Z230"/>
<evidence type="ECO:0000256" key="2">
    <source>
        <dbReference type="ARBA" id="ARBA00007367"/>
    </source>
</evidence>
<keyword evidence="4" id="KW-0050">Antiport</keyword>
<evidence type="ECO:0000256" key="4">
    <source>
        <dbReference type="ARBA" id="ARBA00022449"/>
    </source>
</evidence>
<dbReference type="GO" id="GO:0015386">
    <property type="term" value="F:potassium:proton antiporter activity"/>
    <property type="evidence" value="ECO:0007669"/>
    <property type="project" value="TreeGrafter"/>
</dbReference>
<evidence type="ECO:0000256" key="7">
    <source>
        <dbReference type="ARBA" id="ARBA00022989"/>
    </source>
</evidence>
<keyword evidence="11" id="KW-0739">Sodium transport</keyword>
<feature type="transmembrane region" description="Helical" evidence="12">
    <location>
        <begin position="6"/>
        <end position="24"/>
    </location>
</feature>
<feature type="transmembrane region" description="Helical" evidence="12">
    <location>
        <begin position="72"/>
        <end position="89"/>
    </location>
</feature>
<keyword evidence="8" id="KW-0915">Sodium</keyword>
<comment type="similarity">
    <text evidence="2">Belongs to the monovalent cation:proton antiporter 1 (CPA1) transporter (TC 2.A.36) family.</text>
</comment>
<comment type="caution">
    <text evidence="14">The sequence shown here is derived from an EMBL/GenBank/DDBJ whole genome shotgun (WGS) entry which is preliminary data.</text>
</comment>
<feature type="transmembrane region" description="Helical" evidence="12">
    <location>
        <begin position="386"/>
        <end position="408"/>
    </location>
</feature>
<protein>
    <submittedName>
        <fullName evidence="14">Sodium:proton antiporter</fullName>
    </submittedName>
</protein>
<evidence type="ECO:0000256" key="5">
    <source>
        <dbReference type="ARBA" id="ARBA00022475"/>
    </source>
</evidence>
<evidence type="ECO:0000313" key="14">
    <source>
        <dbReference type="EMBL" id="PCJ01032.1"/>
    </source>
</evidence>
<sequence>MSLLEILALLLTLSAVFGYLNHRFLKLPHTIGLMVMAIMASGCIVLVDYIVPQYHISTAIKSTLLQIDFHDVVMNGMLSVLLFAGAVHVDLSDLRERKYPIALMASLGLLISTFFIGTTVFYLLEYSGFAIPYLWALLFGALISPTDPVAVLAILKSVNIPRELKAKITGESLFNDGIGVVVFVIILALAVPSAGHSAEFSWLQVGEIFALEAVGGVVLGLIGGYIAFYAMRQIDEHNIEVLITLALVAGIYAIAIRLHSSGPLAVVVAGLFIGNHGAKFAMSENTRKHVFQFWELLDEIFNSILFLLIGLEVLIIASYYNYALIGLVVIPVVLFGRLLGVFIPISILRLKLKFSKGATRFLTWGGLRGGISVALVLSLPDNEYKPILLMLTYVTVLFSIIVQGLTIAPLARYVAKLNVPVAVETDAEQD</sequence>
<evidence type="ECO:0000256" key="9">
    <source>
        <dbReference type="ARBA" id="ARBA00023065"/>
    </source>
</evidence>
<dbReference type="GO" id="GO:0005886">
    <property type="term" value="C:plasma membrane"/>
    <property type="evidence" value="ECO:0007669"/>
    <property type="project" value="UniProtKB-SubCell"/>
</dbReference>
<dbReference type="InterPro" id="IPR018422">
    <property type="entry name" value="Cation/H_exchanger_CPA1"/>
</dbReference>
<proteinExistence type="inferred from homology"/>
<dbReference type="GO" id="GO:0051453">
    <property type="term" value="P:regulation of intracellular pH"/>
    <property type="evidence" value="ECO:0007669"/>
    <property type="project" value="TreeGrafter"/>
</dbReference>
<feature type="transmembrane region" description="Helical" evidence="12">
    <location>
        <begin position="31"/>
        <end position="52"/>
    </location>
</feature>
<feature type="transmembrane region" description="Helical" evidence="12">
    <location>
        <begin position="208"/>
        <end position="229"/>
    </location>
</feature>
<keyword evidence="10 12" id="KW-0472">Membrane</keyword>
<dbReference type="Gene3D" id="6.10.140.1330">
    <property type="match status" value="1"/>
</dbReference>
<feature type="transmembrane region" description="Helical" evidence="12">
    <location>
        <begin position="130"/>
        <end position="155"/>
    </location>
</feature>
<dbReference type="GO" id="GO:0098719">
    <property type="term" value="P:sodium ion import across plasma membrane"/>
    <property type="evidence" value="ECO:0007669"/>
    <property type="project" value="TreeGrafter"/>
</dbReference>
<dbReference type="PANTHER" id="PTHR10110">
    <property type="entry name" value="SODIUM/HYDROGEN EXCHANGER"/>
    <property type="match status" value="1"/>
</dbReference>
<feature type="transmembrane region" description="Helical" evidence="12">
    <location>
        <begin position="328"/>
        <end position="349"/>
    </location>
</feature>
<evidence type="ECO:0000256" key="12">
    <source>
        <dbReference type="SAM" id="Phobius"/>
    </source>
</evidence>
<evidence type="ECO:0000259" key="13">
    <source>
        <dbReference type="Pfam" id="PF00999"/>
    </source>
</evidence>
<feature type="transmembrane region" description="Helical" evidence="12">
    <location>
        <begin position="176"/>
        <end position="196"/>
    </location>
</feature>